<keyword evidence="9" id="KW-1185">Reference proteome</keyword>
<feature type="transmembrane region" description="Helical" evidence="6">
    <location>
        <begin position="105"/>
        <end position="123"/>
    </location>
</feature>
<feature type="transmembrane region" description="Helical" evidence="6">
    <location>
        <begin position="335"/>
        <end position="360"/>
    </location>
</feature>
<gene>
    <name evidence="8" type="ORF">PECAL_2P11960</name>
</gene>
<evidence type="ECO:0000256" key="2">
    <source>
        <dbReference type="ARBA" id="ARBA00022448"/>
    </source>
</evidence>
<feature type="transmembrane region" description="Helical" evidence="6">
    <location>
        <begin position="400"/>
        <end position="419"/>
    </location>
</feature>
<dbReference type="PANTHER" id="PTHR23511">
    <property type="entry name" value="SYNAPTIC VESICLE GLYCOPROTEIN 2"/>
    <property type="match status" value="1"/>
</dbReference>
<dbReference type="InterPro" id="IPR011701">
    <property type="entry name" value="MFS"/>
</dbReference>
<evidence type="ECO:0000256" key="1">
    <source>
        <dbReference type="ARBA" id="ARBA00004141"/>
    </source>
</evidence>
<feature type="transmembrane region" description="Helical" evidence="6">
    <location>
        <begin position="243"/>
        <end position="261"/>
    </location>
</feature>
<dbReference type="SUPFAM" id="SSF103473">
    <property type="entry name" value="MFS general substrate transporter"/>
    <property type="match status" value="1"/>
</dbReference>
<dbReference type="PANTHER" id="PTHR23511:SF34">
    <property type="entry name" value="SYNAPTIC VESICLE GLYCOPROTEIN 2"/>
    <property type="match status" value="1"/>
</dbReference>
<dbReference type="Gene3D" id="1.20.1250.20">
    <property type="entry name" value="MFS general substrate transporter like domains"/>
    <property type="match status" value="2"/>
</dbReference>
<dbReference type="InterPro" id="IPR005829">
    <property type="entry name" value="Sugar_transporter_CS"/>
</dbReference>
<evidence type="ECO:0000259" key="7">
    <source>
        <dbReference type="PROSITE" id="PS50850"/>
    </source>
</evidence>
<dbReference type="GO" id="GO:0016020">
    <property type="term" value="C:membrane"/>
    <property type="evidence" value="ECO:0007669"/>
    <property type="project" value="UniProtKB-SubCell"/>
</dbReference>
<feature type="domain" description="Major facilitator superfamily (MFS) profile" evidence="7">
    <location>
        <begin position="1"/>
        <end position="424"/>
    </location>
</feature>
<evidence type="ECO:0000256" key="5">
    <source>
        <dbReference type="ARBA" id="ARBA00023136"/>
    </source>
</evidence>
<keyword evidence="5 6" id="KW-0472">Membrane</keyword>
<dbReference type="Proteomes" id="UP000789595">
    <property type="component" value="Unassembled WGS sequence"/>
</dbReference>
<sequence length="438" mass="44735">MILRNSPRMSSRRQYNMRPAEDTQEALLDATPRQALLPWAALACLGAANAAEAVEVLCASYLLKGLKGAPARAAVSSGVYAGMLVGGVGGGLLGDAKGRARSICLAMLLAFVGGVGAALSGSVGTMACWRVVAGAGVGGATPPLFALASELSNGPARGRGVAFVASHWMVGSLFAAVLAKATLSTNIEVDFSSYDGVWRRYAFICALPSLGVAVLFCFRRNLDRGSSSRSAMELDFPPAEKRLLAIMACTFFGLYFGYYGLSTWIAVLVDSAGIGDAYTVAIYYALATLPGNVVGFLLIDRIGRRRLLAGAMGLSACFGVLLVATLAVAPDSIRSTLAVAAALLVNASTTAGFAALDALAAESFCTKRKATAVGLLCAVGRVASIGAQVVNASLSKSPPLLVAVTASLMALGAASVFALPPPAAEEATVDAARGEPIV</sequence>
<dbReference type="InterPro" id="IPR020846">
    <property type="entry name" value="MFS_dom"/>
</dbReference>
<feature type="transmembrane region" description="Helical" evidence="6">
    <location>
        <begin position="307"/>
        <end position="329"/>
    </location>
</feature>
<dbReference type="OrthoDB" id="3936150at2759"/>
<dbReference type="InterPro" id="IPR036259">
    <property type="entry name" value="MFS_trans_sf"/>
</dbReference>
<evidence type="ECO:0000313" key="8">
    <source>
        <dbReference type="EMBL" id="CAH0368146.1"/>
    </source>
</evidence>
<dbReference type="PROSITE" id="PS50850">
    <property type="entry name" value="MFS"/>
    <property type="match status" value="1"/>
</dbReference>
<feature type="transmembrane region" description="Helical" evidence="6">
    <location>
        <begin position="74"/>
        <end position="93"/>
    </location>
</feature>
<evidence type="ECO:0000256" key="3">
    <source>
        <dbReference type="ARBA" id="ARBA00022692"/>
    </source>
</evidence>
<comment type="caution">
    <text evidence="8">The sequence shown here is derived from an EMBL/GenBank/DDBJ whole genome shotgun (WGS) entry which is preliminary data.</text>
</comment>
<dbReference type="EMBL" id="CAKKNE010000002">
    <property type="protein sequence ID" value="CAH0368146.1"/>
    <property type="molecule type" value="Genomic_DNA"/>
</dbReference>
<protein>
    <recommendedName>
        <fullName evidence="7">Major facilitator superfamily (MFS) profile domain-containing protein</fullName>
    </recommendedName>
</protein>
<dbReference type="Pfam" id="PF07690">
    <property type="entry name" value="MFS_1"/>
    <property type="match status" value="1"/>
</dbReference>
<feature type="transmembrane region" description="Helical" evidence="6">
    <location>
        <begin position="201"/>
        <end position="222"/>
    </location>
</feature>
<feature type="transmembrane region" description="Helical" evidence="6">
    <location>
        <begin position="281"/>
        <end position="300"/>
    </location>
</feature>
<dbReference type="PROSITE" id="PS00216">
    <property type="entry name" value="SUGAR_TRANSPORT_1"/>
    <property type="match status" value="1"/>
</dbReference>
<accession>A0A8J2SI01</accession>
<proteinExistence type="predicted"/>
<dbReference type="AlphaFoldDB" id="A0A8J2SI01"/>
<evidence type="ECO:0000256" key="4">
    <source>
        <dbReference type="ARBA" id="ARBA00022989"/>
    </source>
</evidence>
<evidence type="ECO:0000256" key="6">
    <source>
        <dbReference type="SAM" id="Phobius"/>
    </source>
</evidence>
<dbReference type="GO" id="GO:0022857">
    <property type="term" value="F:transmembrane transporter activity"/>
    <property type="evidence" value="ECO:0007669"/>
    <property type="project" value="InterPro"/>
</dbReference>
<keyword evidence="3 6" id="KW-0812">Transmembrane</keyword>
<organism evidence="8 9">
    <name type="scientific">Pelagomonas calceolata</name>
    <dbReference type="NCBI Taxonomy" id="35677"/>
    <lineage>
        <taxon>Eukaryota</taxon>
        <taxon>Sar</taxon>
        <taxon>Stramenopiles</taxon>
        <taxon>Ochrophyta</taxon>
        <taxon>Pelagophyceae</taxon>
        <taxon>Pelagomonadales</taxon>
        <taxon>Pelagomonadaceae</taxon>
        <taxon>Pelagomonas</taxon>
    </lineage>
</organism>
<dbReference type="PROSITE" id="PS00217">
    <property type="entry name" value="SUGAR_TRANSPORT_2"/>
    <property type="match status" value="1"/>
</dbReference>
<keyword evidence="2" id="KW-0813">Transport</keyword>
<keyword evidence="4 6" id="KW-1133">Transmembrane helix</keyword>
<feature type="transmembrane region" description="Helical" evidence="6">
    <location>
        <begin position="160"/>
        <end position="181"/>
    </location>
</feature>
<feature type="transmembrane region" description="Helical" evidence="6">
    <location>
        <begin position="372"/>
        <end position="394"/>
    </location>
</feature>
<evidence type="ECO:0000313" key="9">
    <source>
        <dbReference type="Proteomes" id="UP000789595"/>
    </source>
</evidence>
<comment type="subcellular location">
    <subcellularLocation>
        <location evidence="1">Membrane</location>
        <topology evidence="1">Multi-pass membrane protein</topology>
    </subcellularLocation>
</comment>
<feature type="transmembrane region" description="Helical" evidence="6">
    <location>
        <begin position="129"/>
        <end position="148"/>
    </location>
</feature>
<reference evidence="8" key="1">
    <citation type="submission" date="2021-11" db="EMBL/GenBank/DDBJ databases">
        <authorList>
            <consortium name="Genoscope - CEA"/>
            <person name="William W."/>
        </authorList>
    </citation>
    <scope>NUCLEOTIDE SEQUENCE</scope>
</reference>
<name>A0A8J2SI01_9STRA</name>